<dbReference type="InterPro" id="IPR038765">
    <property type="entry name" value="Papain-like_cys_pep_sf"/>
</dbReference>
<evidence type="ECO:0000256" key="4">
    <source>
        <dbReference type="ARBA" id="ARBA00022807"/>
    </source>
</evidence>
<evidence type="ECO:0000256" key="1">
    <source>
        <dbReference type="ARBA" id="ARBA00007074"/>
    </source>
</evidence>
<evidence type="ECO:0000313" key="6">
    <source>
        <dbReference type="EMBL" id="SHH31695.1"/>
    </source>
</evidence>
<dbReference type="GO" id="GO:0006508">
    <property type="term" value="P:proteolysis"/>
    <property type="evidence" value="ECO:0007669"/>
    <property type="project" value="UniProtKB-KW"/>
</dbReference>
<dbReference type="EMBL" id="FQWQ01000002">
    <property type="protein sequence ID" value="SHH31695.1"/>
    <property type="molecule type" value="Genomic_DNA"/>
</dbReference>
<keyword evidence="2" id="KW-0645">Protease</keyword>
<keyword evidence="4" id="KW-0788">Thiol protease</keyword>
<dbReference type="InterPro" id="IPR051202">
    <property type="entry name" value="Peptidase_C40"/>
</dbReference>
<evidence type="ECO:0000256" key="2">
    <source>
        <dbReference type="ARBA" id="ARBA00022670"/>
    </source>
</evidence>
<feature type="domain" description="NlpC/P60" evidence="5">
    <location>
        <begin position="39"/>
        <end position="167"/>
    </location>
</feature>
<organism evidence="6 7">
    <name type="scientific">Chryseolinea serpens</name>
    <dbReference type="NCBI Taxonomy" id="947013"/>
    <lineage>
        <taxon>Bacteria</taxon>
        <taxon>Pseudomonadati</taxon>
        <taxon>Bacteroidota</taxon>
        <taxon>Cytophagia</taxon>
        <taxon>Cytophagales</taxon>
        <taxon>Fulvivirgaceae</taxon>
        <taxon>Chryseolinea</taxon>
    </lineage>
</organism>
<reference evidence="6 7" key="1">
    <citation type="submission" date="2016-11" db="EMBL/GenBank/DDBJ databases">
        <authorList>
            <person name="Jaros S."/>
            <person name="Januszkiewicz K."/>
            <person name="Wedrychowicz H."/>
        </authorList>
    </citation>
    <scope>NUCLEOTIDE SEQUENCE [LARGE SCALE GENOMIC DNA]</scope>
    <source>
        <strain evidence="6 7">DSM 24574</strain>
    </source>
</reference>
<dbReference type="Gene3D" id="3.90.1720.10">
    <property type="entry name" value="endopeptidase domain like (from Nostoc punctiforme)"/>
    <property type="match status" value="1"/>
</dbReference>
<sequence>MRFFQLKISQKLVLHGVIGATLFLCSCAAHKVRQADAREIKVDKVISTARTFIGTPYKYGGTTRAGMDCSGLLINSFQAVNVALPRSSEAQSKIGEEVTMKELEPGDLVFFATGRRKREVTHVGLVTDVRGKEDVKFIHSSSSLGVVETNLYAEYYQKRFRGARRVIIP</sequence>
<dbReference type="Pfam" id="PF00877">
    <property type="entry name" value="NLPC_P60"/>
    <property type="match status" value="1"/>
</dbReference>
<dbReference type="PROSITE" id="PS51935">
    <property type="entry name" value="NLPC_P60"/>
    <property type="match status" value="1"/>
</dbReference>
<name>A0A1M5RZS4_9BACT</name>
<evidence type="ECO:0000313" key="7">
    <source>
        <dbReference type="Proteomes" id="UP000184212"/>
    </source>
</evidence>
<gene>
    <name evidence="6" type="ORF">SAMN04488109_3672</name>
</gene>
<dbReference type="PROSITE" id="PS51257">
    <property type="entry name" value="PROKAR_LIPOPROTEIN"/>
    <property type="match status" value="1"/>
</dbReference>
<dbReference type="PANTHER" id="PTHR47053">
    <property type="entry name" value="MUREIN DD-ENDOPEPTIDASE MEPH-RELATED"/>
    <property type="match status" value="1"/>
</dbReference>
<proteinExistence type="inferred from homology"/>
<accession>A0A1M5RZS4</accession>
<dbReference type="STRING" id="947013.SAMN04488109_3672"/>
<dbReference type="AlphaFoldDB" id="A0A1M5RZS4"/>
<evidence type="ECO:0000256" key="3">
    <source>
        <dbReference type="ARBA" id="ARBA00022801"/>
    </source>
</evidence>
<keyword evidence="7" id="KW-1185">Reference proteome</keyword>
<dbReference type="SUPFAM" id="SSF54001">
    <property type="entry name" value="Cysteine proteinases"/>
    <property type="match status" value="1"/>
</dbReference>
<evidence type="ECO:0000259" key="5">
    <source>
        <dbReference type="PROSITE" id="PS51935"/>
    </source>
</evidence>
<keyword evidence="3" id="KW-0378">Hydrolase</keyword>
<dbReference type="InterPro" id="IPR000064">
    <property type="entry name" value="NLP_P60_dom"/>
</dbReference>
<dbReference type="GO" id="GO:0008234">
    <property type="term" value="F:cysteine-type peptidase activity"/>
    <property type="evidence" value="ECO:0007669"/>
    <property type="project" value="UniProtKB-KW"/>
</dbReference>
<protein>
    <submittedName>
        <fullName evidence="6">NlpC/P60 family protein</fullName>
    </submittedName>
</protein>
<dbReference type="OrthoDB" id="9807055at2"/>
<dbReference type="Proteomes" id="UP000184212">
    <property type="component" value="Unassembled WGS sequence"/>
</dbReference>
<dbReference type="PANTHER" id="PTHR47053:SF1">
    <property type="entry name" value="MUREIN DD-ENDOPEPTIDASE MEPH-RELATED"/>
    <property type="match status" value="1"/>
</dbReference>
<comment type="similarity">
    <text evidence="1">Belongs to the peptidase C40 family.</text>
</comment>